<evidence type="ECO:0000313" key="2">
    <source>
        <dbReference type="EMBL" id="MBU5335756.1"/>
    </source>
</evidence>
<dbReference type="EMBL" id="JAHLOQ010000009">
    <property type="protein sequence ID" value="MBU5335756.1"/>
    <property type="molecule type" value="Genomic_DNA"/>
</dbReference>
<keyword evidence="3" id="KW-1185">Reference proteome</keyword>
<gene>
    <name evidence="2" type="ORF">KQI20_04830</name>
</gene>
<sequence length="118" mass="12838">MKYETKVTGIGGMVQELAEDGNLIILFNDDIKDTDLKDISVSHEIGKLKEDIVVGDVLTIGNKKFEVTSVGNVALKTLKDLGHCTIKFDGDTKTNLPGEIHVRGLVPEVNIGDIISFK</sequence>
<dbReference type="RefSeq" id="WP_216568896.1">
    <property type="nucleotide sequence ID" value="NZ_JAHLOQ010000009.1"/>
</dbReference>
<reference evidence="2 3" key="1">
    <citation type="submission" date="2021-06" db="EMBL/GenBank/DDBJ databases">
        <authorList>
            <person name="Sun Q."/>
            <person name="Li D."/>
        </authorList>
    </citation>
    <scope>NUCLEOTIDE SEQUENCE [LARGE SCALE GENOMIC DNA]</scope>
    <source>
        <strain evidence="2 3">N19</strain>
    </source>
</reference>
<protein>
    <submittedName>
        <fullName evidence="2">PTS glucitol/sorbitol transporter subunit IIA</fullName>
    </submittedName>
</protein>
<comment type="caution">
    <text evidence="2">The sequence shown here is derived from an EMBL/GenBank/DDBJ whole genome shotgun (WGS) entry which is preliminary data.</text>
</comment>
<dbReference type="Proteomes" id="UP001196301">
    <property type="component" value="Unassembled WGS sequence"/>
</dbReference>
<dbReference type="PROSITE" id="PS51097">
    <property type="entry name" value="PTS_EIIA_TYPE_5"/>
    <property type="match status" value="1"/>
</dbReference>
<dbReference type="InterPro" id="IPR004716">
    <property type="entry name" value="PTS_IIA_glucitol/sorbitol-sp"/>
</dbReference>
<evidence type="ECO:0000256" key="1">
    <source>
        <dbReference type="PROSITE-ProRule" id="PRU00420"/>
    </source>
</evidence>
<dbReference type="Pfam" id="PF03829">
    <property type="entry name" value="PTSIIA_gutA"/>
    <property type="match status" value="1"/>
</dbReference>
<dbReference type="PANTHER" id="PTHR40398:SF1">
    <property type="entry name" value="PTS SYSTEM GLUCITOL_SORBITOL-SPECIFIC EIIA COMPONENT"/>
    <property type="match status" value="1"/>
</dbReference>
<evidence type="ECO:0000313" key="3">
    <source>
        <dbReference type="Proteomes" id="UP001196301"/>
    </source>
</evidence>
<feature type="modified residue" description="Phosphohistidine; by HPr" evidence="1">
    <location>
        <position position="43"/>
    </location>
</feature>
<accession>A0ABS6DVC0</accession>
<dbReference type="PANTHER" id="PTHR40398">
    <property type="entry name" value="PTS SYSTEM GLUCITOL/SORBITOL-SPECIFIC EIIA COMPONENT"/>
    <property type="match status" value="1"/>
</dbReference>
<proteinExistence type="predicted"/>
<name>A0ABS6DVC0_9FIRM</name>
<organism evidence="2 3">
    <name type="scientific">Intestinibacter bartlettii</name>
    <dbReference type="NCBI Taxonomy" id="261299"/>
    <lineage>
        <taxon>Bacteria</taxon>
        <taxon>Bacillati</taxon>
        <taxon>Bacillota</taxon>
        <taxon>Clostridia</taxon>
        <taxon>Peptostreptococcales</taxon>
        <taxon>Peptostreptococcaceae</taxon>
        <taxon>Intestinibacter</taxon>
    </lineage>
</organism>